<dbReference type="EMBL" id="LMVH01000002">
    <property type="protein sequence ID" value="KUL97878.1"/>
    <property type="molecule type" value="Genomic_DNA"/>
</dbReference>
<gene>
    <name evidence="1" type="ORF">RO03_10740</name>
</gene>
<dbReference type="AlphaFoldDB" id="A0A101K5F8"/>
<evidence type="ECO:0000313" key="1">
    <source>
        <dbReference type="EMBL" id="KUL97878.1"/>
    </source>
</evidence>
<reference evidence="1 2" key="1">
    <citation type="submission" date="2015-10" db="EMBL/GenBank/DDBJ databases">
        <authorList>
            <person name="Gilbert D.G."/>
        </authorList>
    </citation>
    <scope>NUCLEOTIDE SEQUENCE [LARGE SCALE GENOMIC DNA]</scope>
    <source>
        <strain evidence="1 2">ChDC F311</strain>
    </source>
</reference>
<evidence type="ECO:0000313" key="2">
    <source>
        <dbReference type="Proteomes" id="UP000054800"/>
    </source>
</evidence>
<dbReference type="Proteomes" id="UP000054800">
    <property type="component" value="Unassembled WGS sequence"/>
</dbReference>
<dbReference type="Pfam" id="PF13289">
    <property type="entry name" value="SIR2_2"/>
    <property type="match status" value="1"/>
</dbReference>
<dbReference type="RefSeq" id="WP_059223106.1">
    <property type="nucleotide sequence ID" value="NZ_LMVH01000002.1"/>
</dbReference>
<protein>
    <submittedName>
        <fullName evidence="1">Uncharacterized protein</fullName>
    </submittedName>
</protein>
<proteinExistence type="predicted"/>
<dbReference type="OrthoDB" id="9808492at2"/>
<accession>A0A101K5F8</accession>
<name>A0A101K5F8_FUSNC</name>
<organism evidence="1 2">
    <name type="scientific">Fusobacterium nucleatum subsp. nucleatum</name>
    <dbReference type="NCBI Taxonomy" id="76856"/>
    <lineage>
        <taxon>Bacteria</taxon>
        <taxon>Fusobacteriati</taxon>
        <taxon>Fusobacteriota</taxon>
        <taxon>Fusobacteriia</taxon>
        <taxon>Fusobacteriales</taxon>
        <taxon>Fusobacteriaceae</taxon>
        <taxon>Fusobacterium</taxon>
    </lineage>
</organism>
<comment type="caution">
    <text evidence="1">The sequence shown here is derived from an EMBL/GenBank/DDBJ whole genome shotgun (WGS) entry which is preliminary data.</text>
</comment>
<sequence>MPEEKNDIYFYQGKNNRVNYEYQLSDILVEIETFLCKNIEKTENLCFLIGSGCSSKAIPLMKDTFDDIKNYITLFYGKEVLGDFKDSEDLEKYLNWLNKAIDFLKNEESANYKKVRKHTQEQLIKSIDIDYNNEEALRILEIYKKFYNIIFRIRNKSKNPINVFTTNYDLFNEKALESLKINYCNGFSRFIERVFEPSIFKQRIVDEENRYKEKWNPLKRYVRLYKIHGSIDWIEKDDKIQQVQEYSGKENVLIYPTQAKHFETQYSPYSELFREMNIKLQSPNTTLIILGYGFGDEHINNLIAQSLINEDFNLIILSSYKENGSFTKAGEFFNKCNDNMNIHFIGGKNEKGKSLHYFDTFLSILRGGVID</sequence>